<dbReference type="PANTHER" id="PTHR38690">
    <property type="entry name" value="PROTEASE-RELATED"/>
    <property type="match status" value="1"/>
</dbReference>
<dbReference type="Proteomes" id="UP001212189">
    <property type="component" value="Chromosome"/>
</dbReference>
<feature type="domain" description="YhdP central" evidence="2">
    <location>
        <begin position="8"/>
        <end position="1263"/>
    </location>
</feature>
<proteinExistence type="predicted"/>
<accession>A0AAF0AKV6</accession>
<dbReference type="KEGG" id="dce:O6P33_12500"/>
<dbReference type="EMBL" id="CP114976">
    <property type="protein sequence ID" value="WBE25152.1"/>
    <property type="molecule type" value="Genomic_DNA"/>
</dbReference>
<evidence type="ECO:0000313" key="3">
    <source>
        <dbReference type="EMBL" id="WBE25152.1"/>
    </source>
</evidence>
<feature type="transmembrane region" description="Helical" evidence="1">
    <location>
        <begin position="12"/>
        <end position="32"/>
    </location>
</feature>
<sequence>MGAALTGLNRTLRWALWLLAAVLIFVALYVSIGRQFMPLLAEYRSEIEQQLQQRLQQPIQIEQLQGGWRGFSPLLEARYVTLGEGADAVQVETLRIEPDVIASLLSRELRFAKVSLDGLQIHLEENQTGRWALQGLELSSVEETAFGLNDWLGKLQQVAQLSVLNSRVIIQPYGHEPLALTYAGFTLSRNGVQQRLDLRAVLPDGKSLEMSAQGQFIDKDWRQSALAVYLKLPNSNLAQWLPEQYFPDWQLHRFKVAGELWLNAVAGQLQEGALQLAGLELEVQAAHAQPLQLQAQTAQGFYQNIEGVHNAWLEHLPLQIDQLPVHDWRILASYENHMTTRLQLAIEQLDLTHVQRVLERVVQLPEEAEDVLSSLQPSGLLRNFNLRWQPKEPQAERLAFVSNLQGVGFSAWQDVPAATGISGHISGGLTAGELRLASPDGFSLHLANLFAQPWVYQQAHAQLLWQFDQQGFTLESPYLQVQGEEGDIAGDFLIRLLHAPEAEDYMDLRVGLRDGDARFTGKYLPSLDPGFDPALDQWLRAAIQAGHIEQGYFQYQGSLNEGAAPESRSMSLYFDVKDAQLEYQPGWPLLTEAAAEVFVEDSGVRVSLTQGKILTTAVTSAYAEVAATAPGQTPVLQLHAELQSNVADGLHILQKTPIAEDAIEFAKWRGTGSLPATLDLRVPMAANESVQVKLALNAHGAQLSMPEINVQLTDVRGAFLFDSQRGLSAKKISGQFLEQKFSGSIIADGNAQHLRTQIDVQGQLPIARLARWAEISEALPVSGTLPYRLRVMLDGDDSQLRVDSSLLGVKVDLPAPFAKAANQGSYADWRMTLSGAERRYWFEYADQLSLNLAAPAENILAGRGQLRLGGGLASLPTQKGLQVRGSLSTLDLAAWQALIAQHKLAEQGQETQQLLSSAELNIRHFTGLGVVLDNLSVALRPQGQGWQLLLDSDLVKGEINEQGANQPTLVNLAYLRLPQTLASEVSGSADPLADVDMCSIPALDIEIAALYLGADNLGAWSLTTRPQSQGVLFDKLNLSLKGINVTGQMGWQEGKGQAHSWYKGRLAGANLKDVLLAWGFAPTITSKSFHVDADLTWPGSPALLSAEQLSGDVDITFKTGQLVSVDGSAQALRIFGLLNFDSIGRRLRLDFSDLVDKGLAYDRVKGRLRAVQGVYHTQTPLRVTGPSSDLQLEGQLDSVNEQVKATLVVTLPITNNLPLAAVAVGAPVVGGALFLVDRLLGDPLSRVASVTYHITGDWHHPNISLFKKGSKK</sequence>
<evidence type="ECO:0000313" key="4">
    <source>
        <dbReference type="Proteomes" id="UP001212189"/>
    </source>
</evidence>
<protein>
    <submittedName>
        <fullName evidence="3">YhdP family protein</fullName>
    </submittedName>
</protein>
<gene>
    <name evidence="3" type="ORF">O6P33_12500</name>
</gene>
<dbReference type="InterPro" id="IPR025263">
    <property type="entry name" value="YhdP_central"/>
</dbReference>
<evidence type="ECO:0000256" key="1">
    <source>
        <dbReference type="SAM" id="Phobius"/>
    </source>
</evidence>
<keyword evidence="4" id="KW-1185">Reference proteome</keyword>
<name>A0AAF0AKV6_9GAMM</name>
<keyword evidence="1" id="KW-0472">Membrane</keyword>
<dbReference type="PANTHER" id="PTHR38690:SF1">
    <property type="entry name" value="PROTEASE"/>
    <property type="match status" value="1"/>
</dbReference>
<keyword evidence="1" id="KW-0812">Transmembrane</keyword>
<reference evidence="3 4" key="1">
    <citation type="submission" date="2022-12" db="EMBL/GenBank/DDBJ databases">
        <title>Coexistence and Characterization of a Novel Tigecycline Resistance gene tet(X) variant and blaNDM-1 in a Pseudomonas caeni Isolate of Chicken Origin.</title>
        <authorList>
            <person name="Lu X."/>
            <person name="Zhang L."/>
            <person name="Li R."/>
            <person name="Wang Z."/>
        </authorList>
    </citation>
    <scope>NUCLEOTIDE SEQUENCE [LARGE SCALE GENOMIC DNA]</scope>
    <source>
        <strain evidence="3 4">CE14</strain>
    </source>
</reference>
<dbReference type="RefSeq" id="WP_269818097.1">
    <property type="nucleotide sequence ID" value="NZ_CP114976.1"/>
</dbReference>
<dbReference type="InterPro" id="IPR011836">
    <property type="entry name" value="YhdP"/>
</dbReference>
<evidence type="ECO:0000259" key="2">
    <source>
        <dbReference type="Pfam" id="PF13116"/>
    </source>
</evidence>
<keyword evidence="1" id="KW-1133">Transmembrane helix</keyword>
<organism evidence="3 4">
    <name type="scientific">Denitrificimonas caeni</name>
    <dbReference type="NCBI Taxonomy" id="521720"/>
    <lineage>
        <taxon>Bacteria</taxon>
        <taxon>Pseudomonadati</taxon>
        <taxon>Pseudomonadota</taxon>
        <taxon>Gammaproteobacteria</taxon>
        <taxon>Pseudomonadales</taxon>
        <taxon>Pseudomonadaceae</taxon>
        <taxon>Denitrificimonas</taxon>
    </lineage>
</organism>
<dbReference type="NCBIfam" id="TIGR02099">
    <property type="entry name" value="YhdP family protein"/>
    <property type="match status" value="1"/>
</dbReference>
<dbReference type="Pfam" id="PF13116">
    <property type="entry name" value="YhdP"/>
    <property type="match status" value="1"/>
</dbReference>
<dbReference type="AlphaFoldDB" id="A0AAF0AKV6"/>